<comment type="caution">
    <text evidence="9">The sequence shown here is derived from an EMBL/GenBank/DDBJ whole genome shotgun (WGS) entry which is preliminary data.</text>
</comment>
<dbReference type="GO" id="GO:0016853">
    <property type="term" value="F:isomerase activity"/>
    <property type="evidence" value="ECO:0007669"/>
    <property type="project" value="UniProtKB-KW"/>
</dbReference>
<reference evidence="9 10" key="1">
    <citation type="submission" date="2024-09" db="EMBL/GenBank/DDBJ databases">
        <authorList>
            <person name="Sun Q."/>
            <person name="Mori K."/>
        </authorList>
    </citation>
    <scope>NUCLEOTIDE SEQUENCE [LARGE SCALE GENOMIC DNA]</scope>
    <source>
        <strain evidence="9 10">CCM 7415</strain>
    </source>
</reference>
<dbReference type="InterPro" id="IPR008183">
    <property type="entry name" value="Aldose_1/G6P_1-epimerase"/>
</dbReference>
<dbReference type="Gene3D" id="2.70.98.10">
    <property type="match status" value="1"/>
</dbReference>
<organism evidence="9 10">
    <name type="scientific">Kushneria aurantia</name>
    <dbReference type="NCBI Taxonomy" id="504092"/>
    <lineage>
        <taxon>Bacteria</taxon>
        <taxon>Pseudomonadati</taxon>
        <taxon>Pseudomonadota</taxon>
        <taxon>Gammaproteobacteria</taxon>
        <taxon>Oceanospirillales</taxon>
        <taxon>Halomonadaceae</taxon>
        <taxon>Kushneria</taxon>
    </lineage>
</organism>
<evidence type="ECO:0000256" key="3">
    <source>
        <dbReference type="ARBA" id="ARBA00006206"/>
    </source>
</evidence>
<comment type="similarity">
    <text evidence="3 8">Belongs to the aldose epimerase family.</text>
</comment>
<name>A0ABV6G176_9GAMM</name>
<keyword evidence="10" id="KW-1185">Reference proteome</keyword>
<dbReference type="PANTHER" id="PTHR10091:SF0">
    <property type="entry name" value="GALACTOSE MUTAROTASE"/>
    <property type="match status" value="1"/>
</dbReference>
<evidence type="ECO:0000256" key="4">
    <source>
        <dbReference type="ARBA" id="ARBA00013185"/>
    </source>
</evidence>
<evidence type="ECO:0000313" key="9">
    <source>
        <dbReference type="EMBL" id="MFC0267391.1"/>
    </source>
</evidence>
<dbReference type="InterPro" id="IPR047215">
    <property type="entry name" value="Galactose_mutarotase-like"/>
</dbReference>
<dbReference type="InterPro" id="IPR015443">
    <property type="entry name" value="Aldose_1-epimerase"/>
</dbReference>
<dbReference type="EMBL" id="JBHLVX010000018">
    <property type="protein sequence ID" value="MFC0267391.1"/>
    <property type="molecule type" value="Genomic_DNA"/>
</dbReference>
<sequence>MSLHCLQDQVGRDRHGRPFQRFRLANSAGMQIDILDYGATLASLRVPTEAGDTELVVGFDDPADYEQQPHPYFGALVGRYANRIGGACFSLDGADFHIPPNEGRNALHGGPEGLSEQRWRGELFESAEKVGVTLRYHSADGEMGFPGNLEVAVHYSLDEHSRLCIDYEASSDAATVVSLTNHSYFNLGGADVRRYRLQCHASRYLVIDDEMIPTGEVASVNGTPFDFREPAVIGERARLDNPQLAAAGGHDVALVLDGVDDATPVATLDDPDSGRRLELFTDQPSLQLYTGTQLDASLIGHGGRPIEAFSGIALEAQRYPDAPNHDNFPSARLNRGESYTQHSCYRFHFDRSSTS</sequence>
<comment type="catalytic activity">
    <reaction evidence="1 8">
        <text>alpha-D-glucose = beta-D-glucose</text>
        <dbReference type="Rhea" id="RHEA:10264"/>
        <dbReference type="ChEBI" id="CHEBI:15903"/>
        <dbReference type="ChEBI" id="CHEBI:17925"/>
        <dbReference type="EC" id="5.1.3.3"/>
    </reaction>
</comment>
<evidence type="ECO:0000256" key="2">
    <source>
        <dbReference type="ARBA" id="ARBA00005028"/>
    </source>
</evidence>
<keyword evidence="6 8" id="KW-0413">Isomerase</keyword>
<dbReference type="PIRSF" id="PIRSF005096">
    <property type="entry name" value="GALM"/>
    <property type="match status" value="1"/>
</dbReference>
<dbReference type="InterPro" id="IPR018052">
    <property type="entry name" value="Ald1_epimerase_CS"/>
</dbReference>
<evidence type="ECO:0000256" key="7">
    <source>
        <dbReference type="ARBA" id="ARBA00023277"/>
    </source>
</evidence>
<dbReference type="CDD" id="cd09019">
    <property type="entry name" value="galactose_mutarotase_like"/>
    <property type="match status" value="1"/>
</dbReference>
<gene>
    <name evidence="9" type="ORF">ACFFHW_05170</name>
</gene>
<proteinExistence type="inferred from homology"/>
<dbReference type="PROSITE" id="PS00545">
    <property type="entry name" value="ALDOSE_1_EPIMERASE"/>
    <property type="match status" value="1"/>
</dbReference>
<dbReference type="RefSeq" id="WP_019952760.1">
    <property type="nucleotide sequence ID" value="NZ_JBHLVX010000018.1"/>
</dbReference>
<accession>A0ABV6G176</accession>
<dbReference type="EC" id="5.1.3.3" evidence="4 8"/>
<protein>
    <recommendedName>
        <fullName evidence="5 8">Aldose 1-epimerase</fullName>
        <ecNumber evidence="4 8">5.1.3.3</ecNumber>
    </recommendedName>
</protein>
<dbReference type="InterPro" id="IPR011013">
    <property type="entry name" value="Gal_mutarotase_sf_dom"/>
</dbReference>
<dbReference type="Pfam" id="PF01263">
    <property type="entry name" value="Aldose_epim"/>
    <property type="match status" value="1"/>
</dbReference>
<dbReference type="SUPFAM" id="SSF74650">
    <property type="entry name" value="Galactose mutarotase-like"/>
    <property type="match status" value="1"/>
</dbReference>
<evidence type="ECO:0000256" key="6">
    <source>
        <dbReference type="ARBA" id="ARBA00023235"/>
    </source>
</evidence>
<evidence type="ECO:0000256" key="5">
    <source>
        <dbReference type="ARBA" id="ARBA00014165"/>
    </source>
</evidence>
<comment type="pathway">
    <text evidence="2 8">Carbohydrate metabolism; hexose metabolism.</text>
</comment>
<dbReference type="Proteomes" id="UP001589814">
    <property type="component" value="Unassembled WGS sequence"/>
</dbReference>
<dbReference type="PANTHER" id="PTHR10091">
    <property type="entry name" value="ALDOSE-1-EPIMERASE"/>
    <property type="match status" value="1"/>
</dbReference>
<evidence type="ECO:0000313" key="10">
    <source>
        <dbReference type="Proteomes" id="UP001589814"/>
    </source>
</evidence>
<evidence type="ECO:0000256" key="1">
    <source>
        <dbReference type="ARBA" id="ARBA00001614"/>
    </source>
</evidence>
<keyword evidence="7 8" id="KW-0119">Carbohydrate metabolism</keyword>
<evidence type="ECO:0000256" key="8">
    <source>
        <dbReference type="PIRNR" id="PIRNR005096"/>
    </source>
</evidence>
<dbReference type="NCBIfam" id="NF008277">
    <property type="entry name" value="PRK11055.1"/>
    <property type="match status" value="1"/>
</dbReference>
<dbReference type="InterPro" id="IPR014718">
    <property type="entry name" value="GH-type_carb-bd"/>
</dbReference>